<comment type="caution">
    <text evidence="1">The sequence shown here is derived from an EMBL/GenBank/DDBJ whole genome shotgun (WGS) entry which is preliminary data.</text>
</comment>
<dbReference type="EMBL" id="SLUO01000003">
    <property type="protein sequence ID" value="TCL60025.1"/>
    <property type="molecule type" value="Genomic_DNA"/>
</dbReference>
<evidence type="ECO:0000313" key="2">
    <source>
        <dbReference type="Proteomes" id="UP000295718"/>
    </source>
</evidence>
<evidence type="ECO:0000313" key="1">
    <source>
        <dbReference type="EMBL" id="TCL60025.1"/>
    </source>
</evidence>
<protein>
    <submittedName>
        <fullName evidence="1">Uncharacterized protein</fullName>
    </submittedName>
</protein>
<gene>
    <name evidence="1" type="ORF">EDD76_103217</name>
</gene>
<reference evidence="1 2" key="1">
    <citation type="submission" date="2019-03" db="EMBL/GenBank/DDBJ databases">
        <title>Genomic Encyclopedia of Type Strains, Phase IV (KMG-IV): sequencing the most valuable type-strain genomes for metagenomic binning, comparative biology and taxonomic classification.</title>
        <authorList>
            <person name="Goeker M."/>
        </authorList>
    </citation>
    <scope>NUCLEOTIDE SEQUENCE [LARGE SCALE GENOMIC DNA]</scope>
    <source>
        <strain evidence="1 2">DSM 100556</strain>
    </source>
</reference>
<keyword evidence="2" id="KW-1185">Reference proteome</keyword>
<sequence>MTEIVDEYSYLSTLNYQTRNSYKVIKTGYEIYRALQGYPVRMIYDKYFYKSTL</sequence>
<proteinExistence type="predicted"/>
<dbReference type="STRING" id="1469948.GCA_000732725_00844"/>
<name>A0A4R1R3M4_9FIRM</name>
<accession>A0A4R1R3M4</accession>
<dbReference type="AlphaFoldDB" id="A0A4R1R3M4"/>
<organism evidence="1 2">
    <name type="scientific">Kineothrix alysoides</name>
    <dbReference type="NCBI Taxonomy" id="1469948"/>
    <lineage>
        <taxon>Bacteria</taxon>
        <taxon>Bacillati</taxon>
        <taxon>Bacillota</taxon>
        <taxon>Clostridia</taxon>
        <taxon>Lachnospirales</taxon>
        <taxon>Lachnospiraceae</taxon>
        <taxon>Kineothrix</taxon>
    </lineage>
</organism>
<dbReference type="Proteomes" id="UP000295718">
    <property type="component" value="Unassembled WGS sequence"/>
</dbReference>